<dbReference type="AlphaFoldDB" id="A0A6P8J1S1"/>
<dbReference type="PANTHER" id="PTHR24543">
    <property type="entry name" value="MULTICOPPER OXIDASE-RELATED"/>
    <property type="match status" value="1"/>
</dbReference>
<dbReference type="InterPro" id="IPR000421">
    <property type="entry name" value="FA58C"/>
</dbReference>
<dbReference type="InParanoid" id="A0A6P8J1S1"/>
<organism evidence="2 3">
    <name type="scientific">Actinia tenebrosa</name>
    <name type="common">Australian red waratah sea anemone</name>
    <dbReference type="NCBI Taxonomy" id="6105"/>
    <lineage>
        <taxon>Eukaryota</taxon>
        <taxon>Metazoa</taxon>
        <taxon>Cnidaria</taxon>
        <taxon>Anthozoa</taxon>
        <taxon>Hexacorallia</taxon>
        <taxon>Actiniaria</taxon>
        <taxon>Actiniidae</taxon>
        <taxon>Actinia</taxon>
    </lineage>
</organism>
<protein>
    <submittedName>
        <fullName evidence="3">Lactadherin-like</fullName>
    </submittedName>
</protein>
<sequence>PQQARLHNTHVWCAGKANADQHLEIDLGLVTMIKSIAIQGNPNDDEFVKTFSLSYAVLEGRWLTYLENGVKRIVSRTFDYLSDFPGNFKSGEVTIQTLQTITAARYVRINPETWFSHVCIRTELYGCEAKPTLPLGMMSGEIPDSLVTASTSWTGLPGSYGRLHWTKYGSNQVWSAGTLDTNQWLQIDLSRMEFVTAIATQGRHAHNQRVTSYYLSYGNDTVLWTEYLEGGVRKVFTGNSDGETVVRHVLPTVMYVRFVRFNPVTWNEHIAMRVEVYTYGRASPADLGIEDKEIPNNQITASSFYGSGFEPYKGRLNLGANSWCPKTKSGNHWLMFDFGHVMLVTSIVTQGRGNDVPFWVTGYQVSYSLDNINFIFYKDNAASQVKTFQGNTNDVGYVTRTLDRDIEARWIRIYPKTWIPSDNFVYSSEVCTNHRYLDDDSRLSTKLTLNLIQDDTNLTENDWYVFRGTRGYYRIPNKCLPQNRCGATATGYVEGNFPTLADVRTFMCATVTPSMSTTLRNSPCPGQRDIASNTIATRTPAGCFKKTHSHSFSVTTSSNASTKCQIV</sequence>
<dbReference type="PANTHER" id="PTHR24543:SF291">
    <property type="entry name" value="SMOKE ALARM, ISOFORM D"/>
    <property type="match status" value="1"/>
</dbReference>
<dbReference type="Proteomes" id="UP000515163">
    <property type="component" value="Unplaced"/>
</dbReference>
<feature type="domain" description="F5/8 type C" evidence="1">
    <location>
        <begin position="282"/>
        <end position="415"/>
    </location>
</feature>
<dbReference type="Gene3D" id="2.60.120.260">
    <property type="entry name" value="Galactose-binding domain-like"/>
    <property type="match status" value="3"/>
</dbReference>
<accession>A0A6P8J1S1</accession>
<evidence type="ECO:0000313" key="3">
    <source>
        <dbReference type="RefSeq" id="XP_031573542.1"/>
    </source>
</evidence>
<reference evidence="3" key="1">
    <citation type="submission" date="2025-08" db="UniProtKB">
        <authorList>
            <consortium name="RefSeq"/>
        </authorList>
    </citation>
    <scope>IDENTIFICATION</scope>
    <source>
        <tissue evidence="3">Tentacle</tissue>
    </source>
</reference>
<keyword evidence="2" id="KW-1185">Reference proteome</keyword>
<evidence type="ECO:0000259" key="1">
    <source>
        <dbReference type="PROSITE" id="PS50022"/>
    </source>
</evidence>
<dbReference type="RefSeq" id="XP_031573542.1">
    <property type="nucleotide sequence ID" value="XM_031717682.1"/>
</dbReference>
<dbReference type="InterPro" id="IPR008979">
    <property type="entry name" value="Galactose-bd-like_sf"/>
</dbReference>
<feature type="domain" description="F5/8 type C" evidence="1">
    <location>
        <begin position="129"/>
        <end position="279"/>
    </location>
</feature>
<evidence type="ECO:0000313" key="2">
    <source>
        <dbReference type="Proteomes" id="UP000515163"/>
    </source>
</evidence>
<dbReference type="SUPFAM" id="SSF49785">
    <property type="entry name" value="Galactose-binding domain-like"/>
    <property type="match status" value="3"/>
</dbReference>
<feature type="non-terminal residue" evidence="3">
    <location>
        <position position="1"/>
    </location>
</feature>
<dbReference type="Pfam" id="PF00754">
    <property type="entry name" value="F5_F8_type_C"/>
    <property type="match status" value="3"/>
</dbReference>
<dbReference type="FunFam" id="2.60.120.260:FF:000016">
    <property type="entry name" value="Contactin-associated protein-like 4 isoform 1"/>
    <property type="match status" value="1"/>
</dbReference>
<dbReference type="CDD" id="cd00057">
    <property type="entry name" value="FA58C"/>
    <property type="match status" value="2"/>
</dbReference>
<dbReference type="PROSITE" id="PS01285">
    <property type="entry name" value="FA58C_1"/>
    <property type="match status" value="1"/>
</dbReference>
<feature type="domain" description="F5/8 type C" evidence="1">
    <location>
        <begin position="1"/>
        <end position="127"/>
    </location>
</feature>
<name>A0A6P8J1S1_ACTTE</name>
<gene>
    <name evidence="3" type="primary">LOC116307427</name>
</gene>
<dbReference type="SMART" id="SM00231">
    <property type="entry name" value="FA58C"/>
    <property type="match status" value="2"/>
</dbReference>
<dbReference type="GeneID" id="116307427"/>
<dbReference type="OrthoDB" id="5979835at2759"/>
<proteinExistence type="predicted"/>
<dbReference type="PROSITE" id="PS50022">
    <property type="entry name" value="FA58C_3"/>
    <property type="match status" value="3"/>
</dbReference>
<dbReference type="KEGG" id="aten:116307427"/>